<name>A0ABU3BU28_9BACT</name>
<feature type="compositionally biased region" description="Pro residues" evidence="6">
    <location>
        <begin position="1"/>
        <end position="20"/>
    </location>
</feature>
<comment type="caution">
    <text evidence="9">The sequence shown here is derived from an EMBL/GenBank/DDBJ whole genome shotgun (WGS) entry which is preliminary data.</text>
</comment>
<dbReference type="EMBL" id="JAVRHT010000034">
    <property type="protein sequence ID" value="MDT0632676.1"/>
    <property type="molecule type" value="Genomic_DNA"/>
</dbReference>
<dbReference type="InterPro" id="IPR029149">
    <property type="entry name" value="Creatin/AminoP/Spt16_N"/>
</dbReference>
<keyword evidence="9" id="KW-0031">Aminopeptidase</keyword>
<keyword evidence="1" id="KW-0645">Protease</keyword>
<dbReference type="SUPFAM" id="SSF55920">
    <property type="entry name" value="Creatinase/aminopeptidase"/>
    <property type="match status" value="1"/>
</dbReference>
<dbReference type="SUPFAM" id="SSF53092">
    <property type="entry name" value="Creatinase/prolidase N-terminal domain"/>
    <property type="match status" value="1"/>
</dbReference>
<dbReference type="GO" id="GO:0004177">
    <property type="term" value="F:aminopeptidase activity"/>
    <property type="evidence" value="ECO:0007669"/>
    <property type="project" value="UniProtKB-KW"/>
</dbReference>
<reference evidence="9 10" key="1">
    <citation type="submission" date="2023-09" db="EMBL/GenBank/DDBJ databases">
        <authorList>
            <person name="Rey-Velasco X."/>
        </authorList>
    </citation>
    <scope>NUCLEOTIDE SEQUENCE [LARGE SCALE GENOMIC DNA]</scope>
    <source>
        <strain evidence="9 10">F394</strain>
    </source>
</reference>
<gene>
    <name evidence="9" type="ORF">RM540_13020</name>
</gene>
<dbReference type="InterPro" id="IPR001131">
    <property type="entry name" value="Peptidase_M24B_aminopep-P_CS"/>
</dbReference>
<evidence type="ECO:0000313" key="10">
    <source>
        <dbReference type="Proteomes" id="UP001267426"/>
    </source>
</evidence>
<evidence type="ECO:0000313" key="9">
    <source>
        <dbReference type="EMBL" id="MDT0632676.1"/>
    </source>
</evidence>
<feature type="domain" description="Creatinase N-terminal" evidence="8">
    <location>
        <begin position="45"/>
        <end position="165"/>
    </location>
</feature>
<protein>
    <submittedName>
        <fullName evidence="9">Aminopeptidase P family protein</fullName>
    </submittedName>
</protein>
<keyword evidence="10" id="KW-1185">Reference proteome</keyword>
<dbReference type="PROSITE" id="PS00491">
    <property type="entry name" value="PROLINE_PEPTIDASE"/>
    <property type="match status" value="1"/>
</dbReference>
<dbReference type="Pfam" id="PF00557">
    <property type="entry name" value="Peptidase_M24"/>
    <property type="match status" value="1"/>
</dbReference>
<dbReference type="InterPro" id="IPR000587">
    <property type="entry name" value="Creatinase_N"/>
</dbReference>
<dbReference type="Proteomes" id="UP001267426">
    <property type="component" value="Unassembled WGS sequence"/>
</dbReference>
<feature type="region of interest" description="Disordered" evidence="6">
    <location>
        <begin position="1"/>
        <end position="39"/>
    </location>
</feature>
<dbReference type="InterPro" id="IPR050659">
    <property type="entry name" value="Peptidase_M24B"/>
</dbReference>
<feature type="domain" description="Peptidase M24" evidence="7">
    <location>
        <begin position="179"/>
        <end position="381"/>
    </location>
</feature>
<accession>A0ABU3BU28</accession>
<dbReference type="Gene3D" id="3.90.230.10">
    <property type="entry name" value="Creatinase/methionine aminopeptidase superfamily"/>
    <property type="match status" value="1"/>
</dbReference>
<dbReference type="InterPro" id="IPR000994">
    <property type="entry name" value="Pept_M24"/>
</dbReference>
<evidence type="ECO:0000259" key="7">
    <source>
        <dbReference type="Pfam" id="PF00557"/>
    </source>
</evidence>
<dbReference type="RefSeq" id="WP_311664790.1">
    <property type="nucleotide sequence ID" value="NZ_JAVRHT010000034.1"/>
</dbReference>
<dbReference type="PANTHER" id="PTHR46112:SF3">
    <property type="entry name" value="AMINOPEPTIDASE YPDF"/>
    <property type="match status" value="1"/>
</dbReference>
<evidence type="ECO:0000256" key="5">
    <source>
        <dbReference type="RuleBase" id="RU000590"/>
    </source>
</evidence>
<evidence type="ECO:0000256" key="3">
    <source>
        <dbReference type="ARBA" id="ARBA00022801"/>
    </source>
</evidence>
<keyword evidence="4" id="KW-0482">Metalloprotease</keyword>
<evidence type="ECO:0000256" key="1">
    <source>
        <dbReference type="ARBA" id="ARBA00022670"/>
    </source>
</evidence>
<dbReference type="PANTHER" id="PTHR46112">
    <property type="entry name" value="AMINOPEPTIDASE"/>
    <property type="match status" value="1"/>
</dbReference>
<keyword evidence="2 5" id="KW-0479">Metal-binding</keyword>
<keyword evidence="3" id="KW-0378">Hydrolase</keyword>
<comment type="similarity">
    <text evidence="5">Belongs to the peptidase M24B family.</text>
</comment>
<organism evidence="9 10">
    <name type="scientific">Rubrivirga litoralis</name>
    <dbReference type="NCBI Taxonomy" id="3075598"/>
    <lineage>
        <taxon>Bacteria</taxon>
        <taxon>Pseudomonadati</taxon>
        <taxon>Rhodothermota</taxon>
        <taxon>Rhodothermia</taxon>
        <taxon>Rhodothermales</taxon>
        <taxon>Rubricoccaceae</taxon>
        <taxon>Rubrivirga</taxon>
    </lineage>
</organism>
<dbReference type="InterPro" id="IPR036005">
    <property type="entry name" value="Creatinase/aminopeptidase-like"/>
</dbReference>
<sequence>MTAPPDPSATPPDLGPPATPPAAGANRWGANREGGAAPPPVGAGRLDLVRALADAAGADAALVTHAPDLRWAVGFTGSNGLLVVTGKAAHFVTDGRYRAQADDEVEGADVHVPEGSLVDYVAEAGLLEGAGRVAVQAEHLTVAALDAYREALPAVEFSPVKDLLSEAVAAKDEAAIAAVARAQALTCEVFDAVLPFLGPGVAERDIAAEIVYQHLRRGASAMSFEPIVASGPRGALPHARPSSRTISPGELVVIDMGCVLDGYCSDLTRTVAVGGEPHASAREAYETVRRAQRAAVAAARAGMLGGELDAVARDVIEADGLGEAFSHSLGHGVGLKVHEWPRLSQQVEHRLPAGATVTIEPGVYLPDRFGIRIEDLVVLREGGADNLTPLPTDLLVV</sequence>
<dbReference type="Pfam" id="PF01321">
    <property type="entry name" value="Creatinase_N"/>
    <property type="match status" value="1"/>
</dbReference>
<dbReference type="Gene3D" id="3.40.350.10">
    <property type="entry name" value="Creatinase/prolidase N-terminal domain"/>
    <property type="match status" value="1"/>
</dbReference>
<proteinExistence type="inferred from homology"/>
<evidence type="ECO:0000256" key="4">
    <source>
        <dbReference type="ARBA" id="ARBA00023049"/>
    </source>
</evidence>
<evidence type="ECO:0000256" key="2">
    <source>
        <dbReference type="ARBA" id="ARBA00022723"/>
    </source>
</evidence>
<evidence type="ECO:0000259" key="8">
    <source>
        <dbReference type="Pfam" id="PF01321"/>
    </source>
</evidence>
<evidence type="ECO:0000256" key="6">
    <source>
        <dbReference type="SAM" id="MobiDB-lite"/>
    </source>
</evidence>